<dbReference type="SUPFAM" id="SSF48452">
    <property type="entry name" value="TPR-like"/>
    <property type="match status" value="2"/>
</dbReference>
<evidence type="ECO:0000256" key="1">
    <source>
        <dbReference type="ARBA" id="ARBA00022737"/>
    </source>
</evidence>
<keyword evidence="2" id="KW-0802">TPR repeat</keyword>
<dbReference type="Proteomes" id="UP000824280">
    <property type="component" value="Chromosome"/>
</dbReference>
<dbReference type="PROSITE" id="PS51257">
    <property type="entry name" value="PROKAR_LIPOPROTEIN"/>
    <property type="match status" value="1"/>
</dbReference>
<sequence>MNRTTTFFSAVAIAGALAACSPDPESSFARGQDAFEQHDFRAARVALIAGLREMPGNAEMRSLLARTQIALGDGEGAITTLDALSSDQRKEPQIAALIGEAEVLRAKYDEAMAAVGGVETASADRVRALALLGQNKIEEAAEAFASGAEREEADARLLASYSRFELARGDIAKARTLADKSVATDPDSIDGLLAQALVARRQNRLPDALAAYDAALKRHSANFEARLSKAQLLVAMERYSDANSLVGSLLKEAPENGDIAVLRAEIAGSEGKWKEVRAILQPFEGEMRQIPKMRLVYGEALLELGNTAQAIGLLEPMLRANSGARDLRLLVARTQLASGQAQDALDTIELVAIRPDAKPEELEFAAKAAKAIGSAKAAEFARRASEVTPEWVGGELAKADRAMRNRQWESAEASYEAILDRSGSRNAMVLNNLAYAKSQLGKTDAALAMALEASKLEPDNASILDTAGWLLVQTGSRKRGMEMLSKAAALDPDNAAIAGRLERAKQS</sequence>
<evidence type="ECO:0000313" key="4">
    <source>
        <dbReference type="Proteomes" id="UP000824280"/>
    </source>
</evidence>
<evidence type="ECO:0000313" key="3">
    <source>
        <dbReference type="EMBL" id="QZD88328.1"/>
    </source>
</evidence>
<organism evidence="3 4">
    <name type="scientific">Qipengyuania psychrotolerans</name>
    <dbReference type="NCBI Taxonomy" id="2867238"/>
    <lineage>
        <taxon>Bacteria</taxon>
        <taxon>Pseudomonadati</taxon>
        <taxon>Pseudomonadota</taxon>
        <taxon>Alphaproteobacteria</taxon>
        <taxon>Sphingomonadales</taxon>
        <taxon>Erythrobacteraceae</taxon>
        <taxon>Qipengyuania</taxon>
    </lineage>
</organism>
<reference evidence="3 4" key="1">
    <citation type="submission" date="2021-08" db="EMBL/GenBank/DDBJ databases">
        <title>Comparative Genomics Analysis of the Genus Qipengyuania Reveals Extensive Genetic Diversity and Metabolic Versatility, Including the Description of Fifteen Novel Species.</title>
        <authorList>
            <person name="Liu Y."/>
        </authorList>
    </citation>
    <scope>NUCLEOTIDE SEQUENCE [LARGE SCALE GENOMIC DNA]</scope>
    <source>
        <strain evidence="3 4">1XM2-8</strain>
    </source>
</reference>
<dbReference type="Pfam" id="PF13432">
    <property type="entry name" value="TPR_16"/>
    <property type="match status" value="3"/>
</dbReference>
<dbReference type="PANTHER" id="PTHR45586:SF1">
    <property type="entry name" value="LIPOPOLYSACCHARIDE ASSEMBLY PROTEIN B"/>
    <property type="match status" value="1"/>
</dbReference>
<dbReference type="PANTHER" id="PTHR45586">
    <property type="entry name" value="TPR REPEAT-CONTAINING PROTEIN PA4667"/>
    <property type="match status" value="1"/>
</dbReference>
<dbReference type="RefSeq" id="WP_221423859.1">
    <property type="nucleotide sequence ID" value="NZ_CP081297.1"/>
</dbReference>
<protein>
    <submittedName>
        <fullName evidence="3">Tetratricopeptide repeat protein</fullName>
    </submittedName>
</protein>
<dbReference type="InterPro" id="IPR051012">
    <property type="entry name" value="CellSynth/LPSAsmb/PSIAsmb"/>
</dbReference>
<dbReference type="Pfam" id="PF14559">
    <property type="entry name" value="TPR_19"/>
    <property type="match status" value="2"/>
</dbReference>
<dbReference type="InterPro" id="IPR019734">
    <property type="entry name" value="TPR_rpt"/>
</dbReference>
<gene>
    <name evidence="3" type="ORF">K3166_06605</name>
</gene>
<dbReference type="SMART" id="SM00028">
    <property type="entry name" value="TPR"/>
    <property type="match status" value="5"/>
</dbReference>
<proteinExistence type="predicted"/>
<accession>A0ABX8ZH50</accession>
<evidence type="ECO:0000256" key="2">
    <source>
        <dbReference type="ARBA" id="ARBA00022803"/>
    </source>
</evidence>
<keyword evidence="4" id="KW-1185">Reference proteome</keyword>
<dbReference type="InterPro" id="IPR011990">
    <property type="entry name" value="TPR-like_helical_dom_sf"/>
</dbReference>
<keyword evidence="1" id="KW-0677">Repeat</keyword>
<dbReference type="EMBL" id="CP081297">
    <property type="protein sequence ID" value="QZD88328.1"/>
    <property type="molecule type" value="Genomic_DNA"/>
</dbReference>
<dbReference type="Gene3D" id="1.25.40.10">
    <property type="entry name" value="Tetratricopeptide repeat domain"/>
    <property type="match status" value="4"/>
</dbReference>
<name>A0ABX8ZH50_9SPHN</name>